<organism evidence="1 2">
    <name type="scientific">Allosediminivita pacifica</name>
    <dbReference type="NCBI Taxonomy" id="1267769"/>
    <lineage>
        <taxon>Bacteria</taxon>
        <taxon>Pseudomonadati</taxon>
        <taxon>Pseudomonadota</taxon>
        <taxon>Alphaproteobacteria</taxon>
        <taxon>Rhodobacterales</taxon>
        <taxon>Paracoccaceae</taxon>
        <taxon>Allosediminivita</taxon>
    </lineage>
</organism>
<evidence type="ECO:0008006" key="3">
    <source>
        <dbReference type="Google" id="ProtNLM"/>
    </source>
</evidence>
<gene>
    <name evidence="1" type="ORF">C8N44_11638</name>
</gene>
<dbReference type="Proteomes" id="UP000244069">
    <property type="component" value="Unassembled WGS sequence"/>
</dbReference>
<protein>
    <recommendedName>
        <fullName evidence="3">VWA domain containing CoxE-like protein</fullName>
    </recommendedName>
</protein>
<name>A0A2T6ARL7_9RHOB</name>
<dbReference type="AlphaFoldDB" id="A0A2T6ARL7"/>
<dbReference type="PANTHER" id="PTHR39338:SF7">
    <property type="entry name" value="BLL6692 PROTEIN"/>
    <property type="match status" value="1"/>
</dbReference>
<accession>A0A2T6ARL7</accession>
<evidence type="ECO:0000313" key="2">
    <source>
        <dbReference type="Proteomes" id="UP000244069"/>
    </source>
</evidence>
<sequence length="393" mass="45743">MFVPFFKTLRRAGVPVSLREYLAFLAGLRAGLATYDTEAFYYLARTAMVKDERHLDRFDRAFAHSFQGLDQIPPEAVLKAMDLPEDWLRKMSEKHLSEDEKAEIEALGGFEKLIETLKERLKEQDSRHQGGNKWVGTAGTSPFGAYGYNPEGVRIGQHESRHRKAVKVWDKREFREYDDSIELGTRNIKVALKRLRQWARDGAHEELDLEGTIRSTAEQGWLDVKTRPERRNAVKVLLFLDVGGSMDDHIKVVEELFSAARAEFKHLEHYYFHNCLYEGVWRDNRRRWDAQTSTWEVLNTYGPDYKCIFVGDASMSPYEIAYPGGANEHWNAEAGQVWLQRARDQWPGHLWINPVPQKYWQYTQSIGMIREIFEDRMVPMTLEGIDSGMRMMV</sequence>
<dbReference type="PANTHER" id="PTHR39338">
    <property type="entry name" value="BLL5662 PROTEIN-RELATED"/>
    <property type="match status" value="1"/>
</dbReference>
<comment type="caution">
    <text evidence="1">The sequence shown here is derived from an EMBL/GenBank/DDBJ whole genome shotgun (WGS) entry which is preliminary data.</text>
</comment>
<dbReference type="EMBL" id="QBKN01000016">
    <property type="protein sequence ID" value="PTX46463.1"/>
    <property type="molecule type" value="Genomic_DNA"/>
</dbReference>
<evidence type="ECO:0000313" key="1">
    <source>
        <dbReference type="EMBL" id="PTX46463.1"/>
    </source>
</evidence>
<dbReference type="OrthoDB" id="9764216at2"/>
<keyword evidence="2" id="KW-1185">Reference proteome</keyword>
<proteinExistence type="predicted"/>
<dbReference type="RefSeq" id="WP_107977275.1">
    <property type="nucleotide sequence ID" value="NZ_BMEZ01000017.1"/>
</dbReference>
<reference evidence="1 2" key="1">
    <citation type="submission" date="2018-04" db="EMBL/GenBank/DDBJ databases">
        <title>Genomic Encyclopedia of Archaeal and Bacterial Type Strains, Phase II (KMG-II): from individual species to whole genera.</title>
        <authorList>
            <person name="Goeker M."/>
        </authorList>
    </citation>
    <scope>NUCLEOTIDE SEQUENCE [LARGE SCALE GENOMIC DNA]</scope>
    <source>
        <strain evidence="1 2">DSM 29329</strain>
    </source>
</reference>